<comment type="caution">
    <text evidence="2">The sequence shown here is derived from an EMBL/GenBank/DDBJ whole genome shotgun (WGS) entry which is preliminary data.</text>
</comment>
<feature type="compositionally biased region" description="Low complexity" evidence="1">
    <location>
        <begin position="105"/>
        <end position="124"/>
    </location>
</feature>
<feature type="region of interest" description="Disordered" evidence="1">
    <location>
        <begin position="78"/>
        <end position="129"/>
    </location>
</feature>
<feature type="region of interest" description="Disordered" evidence="1">
    <location>
        <begin position="1"/>
        <end position="64"/>
    </location>
</feature>
<feature type="compositionally biased region" description="Polar residues" evidence="1">
    <location>
        <begin position="207"/>
        <end position="223"/>
    </location>
</feature>
<gene>
    <name evidence="2" type="ORF">INT46_006775</name>
</gene>
<dbReference type="Proteomes" id="UP000650833">
    <property type="component" value="Unassembled WGS sequence"/>
</dbReference>
<proteinExistence type="predicted"/>
<feature type="compositionally biased region" description="Polar residues" evidence="1">
    <location>
        <begin position="37"/>
        <end position="57"/>
    </location>
</feature>
<feature type="compositionally biased region" description="Basic and acidic residues" evidence="1">
    <location>
        <begin position="167"/>
        <end position="183"/>
    </location>
</feature>
<evidence type="ECO:0000256" key="1">
    <source>
        <dbReference type="SAM" id="MobiDB-lite"/>
    </source>
</evidence>
<feature type="region of interest" description="Disordered" evidence="1">
    <location>
        <begin position="142"/>
        <end position="317"/>
    </location>
</feature>
<dbReference type="OrthoDB" id="2288183at2759"/>
<feature type="compositionally biased region" description="Low complexity" evidence="1">
    <location>
        <begin position="185"/>
        <end position="194"/>
    </location>
</feature>
<sequence>MTIEVPPTATTAVVEEFTHTKTSSKDLASGETKTEEPTLSIQIEPPTTNNPEDLTLSNEEKPTSAKLKALFNNPFKITKKETTAETSTTTADIPRETANAEEKAAATASAAAATATGITTGTGENKITKGLGNLYTKIKQTASSHNIKDIAGTSPPPVTTSTEQPIAEDKEYKNAAAAVEKKTTSSSSSSSSSSEEGDAPLHESEAPSASTNQSNTNKRQSLLSKLFGGGAKKKEEEHTDTVEPITREVNTSTQESETTTPSAAAVDPESEERSLSPPLSRRVTGFFAKKIPSYNKKHQKSNDKTENTSEERAAIDTTKDVIETEVVSPEVSEPTNNNAIVAATAATGVTTAETTTNKDVSLAPVTTSA</sequence>
<evidence type="ECO:0000313" key="2">
    <source>
        <dbReference type="EMBL" id="KAG2215515.1"/>
    </source>
</evidence>
<protein>
    <submittedName>
        <fullName evidence="2">Uncharacterized protein</fullName>
    </submittedName>
</protein>
<reference evidence="2" key="1">
    <citation type="submission" date="2020-12" db="EMBL/GenBank/DDBJ databases">
        <title>Metabolic potential, ecology and presence of endohyphal bacteria is reflected in genomic diversity of Mucoromycotina.</title>
        <authorList>
            <person name="Muszewska A."/>
            <person name="Okrasinska A."/>
            <person name="Steczkiewicz K."/>
            <person name="Drgas O."/>
            <person name="Orlowska M."/>
            <person name="Perlinska-Lenart U."/>
            <person name="Aleksandrzak-Piekarczyk T."/>
            <person name="Szatraj K."/>
            <person name="Zielenkiewicz U."/>
            <person name="Pilsyk S."/>
            <person name="Malc E."/>
            <person name="Mieczkowski P."/>
            <person name="Kruszewska J.S."/>
            <person name="Biernat P."/>
            <person name="Pawlowska J."/>
        </authorList>
    </citation>
    <scope>NUCLEOTIDE SEQUENCE</scope>
    <source>
        <strain evidence="2">CBS 226.32</strain>
    </source>
</reference>
<organism evidence="2 3">
    <name type="scientific">Mucor plumbeus</name>
    <dbReference type="NCBI Taxonomy" id="97098"/>
    <lineage>
        <taxon>Eukaryota</taxon>
        <taxon>Fungi</taxon>
        <taxon>Fungi incertae sedis</taxon>
        <taxon>Mucoromycota</taxon>
        <taxon>Mucoromycotina</taxon>
        <taxon>Mucoromycetes</taxon>
        <taxon>Mucorales</taxon>
        <taxon>Mucorineae</taxon>
        <taxon>Mucoraceae</taxon>
        <taxon>Mucor</taxon>
    </lineage>
</organism>
<accession>A0A8H7RRU3</accession>
<feature type="compositionally biased region" description="Basic and acidic residues" evidence="1">
    <location>
        <begin position="232"/>
        <end position="241"/>
    </location>
</feature>
<feature type="compositionally biased region" description="Basic and acidic residues" evidence="1">
    <location>
        <begin position="300"/>
        <end position="317"/>
    </location>
</feature>
<feature type="compositionally biased region" description="Low complexity" evidence="1">
    <location>
        <begin position="251"/>
        <end position="265"/>
    </location>
</feature>
<dbReference type="EMBL" id="JAEPRC010000007">
    <property type="protein sequence ID" value="KAG2215515.1"/>
    <property type="molecule type" value="Genomic_DNA"/>
</dbReference>
<feature type="compositionally biased region" description="Basic and acidic residues" evidence="1">
    <location>
        <begin position="93"/>
        <end position="104"/>
    </location>
</feature>
<evidence type="ECO:0000313" key="3">
    <source>
        <dbReference type="Proteomes" id="UP000650833"/>
    </source>
</evidence>
<name>A0A8H7RRU3_9FUNG</name>
<dbReference type="AlphaFoldDB" id="A0A8H7RRU3"/>
<keyword evidence="3" id="KW-1185">Reference proteome</keyword>